<dbReference type="Pfam" id="PF01713">
    <property type="entry name" value="Smr"/>
    <property type="match status" value="1"/>
</dbReference>
<sequence length="209" mass="22713">MRRLNPDEAAAWGRVMASVRPLKAAIVPVSLPQREQEVPRPARLGGTGEGDFRDGPSDRATFAAMLFPQRVRTPPIIRTPIAAPKQKPDRQPQNTLDGSWDKKLGRGMVLPDSSIDLHGHTLASAHALLDQGLDRAVRRGDRVLLLVTGKPPRPESERPHARGAIRAAVADWLAASRFADSIAAVRGAHPRHGGHGALYIVLRRPRGLP</sequence>
<dbReference type="SUPFAM" id="SSF160443">
    <property type="entry name" value="SMR domain-like"/>
    <property type="match status" value="1"/>
</dbReference>
<organism evidence="3 4">
    <name type="scientific">Sphingomonas rubra</name>
    <dbReference type="NCBI Taxonomy" id="634430"/>
    <lineage>
        <taxon>Bacteria</taxon>
        <taxon>Pseudomonadati</taxon>
        <taxon>Pseudomonadota</taxon>
        <taxon>Alphaproteobacteria</taxon>
        <taxon>Sphingomonadales</taxon>
        <taxon>Sphingomonadaceae</taxon>
        <taxon>Sphingomonas</taxon>
    </lineage>
</organism>
<dbReference type="EMBL" id="FOXP01000002">
    <property type="protein sequence ID" value="SFP50987.1"/>
    <property type="molecule type" value="Genomic_DNA"/>
</dbReference>
<keyword evidence="3" id="KW-0378">Hydrolase</keyword>
<evidence type="ECO:0000259" key="2">
    <source>
        <dbReference type="PROSITE" id="PS50828"/>
    </source>
</evidence>
<feature type="region of interest" description="Disordered" evidence="1">
    <location>
        <begin position="34"/>
        <end position="55"/>
    </location>
</feature>
<dbReference type="PANTHER" id="PTHR35562:SF2">
    <property type="entry name" value="DNA ENDONUCLEASE SMRA-RELATED"/>
    <property type="match status" value="1"/>
</dbReference>
<dbReference type="PANTHER" id="PTHR35562">
    <property type="entry name" value="DNA ENDONUCLEASE SMRA-RELATED"/>
    <property type="match status" value="1"/>
</dbReference>
<evidence type="ECO:0000313" key="4">
    <source>
        <dbReference type="Proteomes" id="UP000199586"/>
    </source>
</evidence>
<keyword evidence="4" id="KW-1185">Reference proteome</keyword>
<reference evidence="3 4" key="1">
    <citation type="submission" date="2016-10" db="EMBL/GenBank/DDBJ databases">
        <authorList>
            <person name="de Groot N.N."/>
        </authorList>
    </citation>
    <scope>NUCLEOTIDE SEQUENCE [LARGE SCALE GENOMIC DNA]</scope>
    <source>
        <strain evidence="3 4">CGMCC 1.9113</strain>
    </source>
</reference>
<accession>A0A1I5QY15</accession>
<name>A0A1I5QY15_9SPHN</name>
<dbReference type="AlphaFoldDB" id="A0A1I5QY15"/>
<keyword evidence="3" id="KW-0540">Nuclease</keyword>
<dbReference type="PROSITE" id="PS50828">
    <property type="entry name" value="SMR"/>
    <property type="match status" value="1"/>
</dbReference>
<dbReference type="Gene3D" id="3.30.1370.110">
    <property type="match status" value="1"/>
</dbReference>
<keyword evidence="3" id="KW-0255">Endonuclease</keyword>
<dbReference type="GO" id="GO:0004519">
    <property type="term" value="F:endonuclease activity"/>
    <property type="evidence" value="ECO:0007669"/>
    <property type="project" value="UniProtKB-KW"/>
</dbReference>
<protein>
    <submittedName>
        <fullName evidence="3">DNA-nicking endonuclease, Smr domain</fullName>
    </submittedName>
</protein>
<evidence type="ECO:0000313" key="3">
    <source>
        <dbReference type="EMBL" id="SFP50987.1"/>
    </source>
</evidence>
<proteinExistence type="predicted"/>
<dbReference type="STRING" id="634430.SAMN04488241_102362"/>
<dbReference type="InterPro" id="IPR036063">
    <property type="entry name" value="Smr_dom_sf"/>
</dbReference>
<feature type="domain" description="Smr" evidence="2">
    <location>
        <begin position="115"/>
        <end position="203"/>
    </location>
</feature>
<dbReference type="InterPro" id="IPR002625">
    <property type="entry name" value="Smr_dom"/>
</dbReference>
<evidence type="ECO:0000256" key="1">
    <source>
        <dbReference type="SAM" id="MobiDB-lite"/>
    </source>
</evidence>
<gene>
    <name evidence="3" type="ORF">SAMN04488241_102362</name>
</gene>
<dbReference type="Proteomes" id="UP000199586">
    <property type="component" value="Unassembled WGS sequence"/>
</dbReference>
<feature type="region of interest" description="Disordered" evidence="1">
    <location>
        <begin position="80"/>
        <end position="101"/>
    </location>
</feature>